<comment type="similarity">
    <text evidence="2">Belongs to the ABC-4 integral membrane protein family. LolC/E subfamily.</text>
</comment>
<feature type="transmembrane region" description="Helical" evidence="7">
    <location>
        <begin position="21"/>
        <end position="42"/>
    </location>
</feature>
<organism evidence="9 10">
    <name type="scientific">Nocardia vinacea</name>
    <dbReference type="NCBI Taxonomy" id="96468"/>
    <lineage>
        <taxon>Bacteria</taxon>
        <taxon>Bacillati</taxon>
        <taxon>Actinomycetota</taxon>
        <taxon>Actinomycetes</taxon>
        <taxon>Mycobacteriales</taxon>
        <taxon>Nocardiaceae</taxon>
        <taxon>Nocardia</taxon>
    </lineage>
</organism>
<dbReference type="InterPro" id="IPR051447">
    <property type="entry name" value="Lipoprotein-release_system"/>
</dbReference>
<keyword evidence="4 7" id="KW-0812">Transmembrane</keyword>
<dbReference type="EMBL" id="CP109441">
    <property type="protein sequence ID" value="WUV51353.1"/>
    <property type="molecule type" value="Genomic_DNA"/>
</dbReference>
<evidence type="ECO:0000256" key="3">
    <source>
        <dbReference type="ARBA" id="ARBA00022475"/>
    </source>
</evidence>
<feature type="transmembrane region" description="Helical" evidence="7">
    <location>
        <begin position="267"/>
        <end position="287"/>
    </location>
</feature>
<evidence type="ECO:0000256" key="7">
    <source>
        <dbReference type="SAM" id="Phobius"/>
    </source>
</evidence>
<feature type="transmembrane region" description="Helical" evidence="7">
    <location>
        <begin position="315"/>
        <end position="340"/>
    </location>
</feature>
<dbReference type="InterPro" id="IPR003838">
    <property type="entry name" value="ABC3_permease_C"/>
</dbReference>
<evidence type="ECO:0000256" key="6">
    <source>
        <dbReference type="ARBA" id="ARBA00023136"/>
    </source>
</evidence>
<evidence type="ECO:0000256" key="4">
    <source>
        <dbReference type="ARBA" id="ARBA00022692"/>
    </source>
</evidence>
<dbReference type="PANTHER" id="PTHR30489">
    <property type="entry name" value="LIPOPROTEIN-RELEASING SYSTEM TRANSMEMBRANE PROTEIN LOLE"/>
    <property type="match status" value="1"/>
</dbReference>
<name>A0ABZ1Z778_9NOCA</name>
<dbReference type="Pfam" id="PF02687">
    <property type="entry name" value="FtsX"/>
    <property type="match status" value="2"/>
</dbReference>
<dbReference type="Proteomes" id="UP001432062">
    <property type="component" value="Chromosome"/>
</dbReference>
<protein>
    <submittedName>
        <fullName evidence="9">FtsX-like permease family protein</fullName>
    </submittedName>
</protein>
<keyword evidence="5 7" id="KW-1133">Transmembrane helix</keyword>
<feature type="transmembrane region" description="Helical" evidence="7">
    <location>
        <begin position="650"/>
        <end position="672"/>
    </location>
</feature>
<evidence type="ECO:0000256" key="2">
    <source>
        <dbReference type="ARBA" id="ARBA00005236"/>
    </source>
</evidence>
<sequence length="784" mass="82452">MHLSSNPILAHKIWRNLRRRPTQVAAIAVTVLLGVLLFVASYDSFRNLETSYRQTYDRLHLADFTATGGDPAAVAAAARTAAGVDRVAVRTQANVPLTIDGTKLVGRVTGLADTTGASVDAIDLTAGELPDPSRPDDVVVEHHAAETFGLRVGSTVQVFDGRTWQPATVSGIARSAEYLWPARNRQEPLGDPHAFAVLFAPQAQAQRLAGQSGPNQTIIEMSSTATPSEHSQMSDVLRSAGAGAVEPQAEQASNATLHEDLNGFSELAVAFPAMFLIAAAIAEYVLITRLVHSERPIIGTLLALGARRCTVVGHYVGYGIAIAALGAVLGVLGGFMATSAVTAAYTGAIGIPDTVVAHRISTAIAGSTLGLLTGVLAALAPAIAAARTAPAIAMRGDGSAPIRVGRLTRVSAHWRRVPVVVRMALRSLTRDRRRTVATMTGTVLALTLILASIGMLTSMRNLLDIQFGQIQREDATVLATAETGLAQQLSNLPGVAAIERARFTPVSVAAGEHTYSTTLTGLQTDTTMHGFRTPDGHTRELPADGLLAGAPLADRLGVSVGDMLTVTPAFGTPRQLRLTGLLDEPLGTFLYATEHTATEVAGIGTTGYLLRFTPGADRDRLRAEISTLPGVIAYTDTHALQAQINKILGLFWIFIVVMLILGAVLAFTVIYVTMTVNLAERTTELATLRAAGVSVRRLTAALATENLAATLLAVPLGLVAGILAAWAFVRSFNSDMFAFHLSLGPLPIVLAAVAVLAAAGLSQLPATRAVDRIDIAHVVRERAQ</sequence>
<keyword evidence="10" id="KW-1185">Reference proteome</keyword>
<comment type="subcellular location">
    <subcellularLocation>
        <location evidence="1">Cell membrane</location>
        <topology evidence="1">Multi-pass membrane protein</topology>
    </subcellularLocation>
</comment>
<proteinExistence type="inferred from homology"/>
<evidence type="ECO:0000256" key="5">
    <source>
        <dbReference type="ARBA" id="ARBA00022989"/>
    </source>
</evidence>
<feature type="transmembrane region" description="Helical" evidence="7">
    <location>
        <begin position="436"/>
        <end position="456"/>
    </location>
</feature>
<gene>
    <name evidence="9" type="ORF">OG563_38325</name>
</gene>
<feature type="transmembrane region" description="Helical" evidence="7">
    <location>
        <begin position="360"/>
        <end position="385"/>
    </location>
</feature>
<evidence type="ECO:0000259" key="8">
    <source>
        <dbReference type="Pfam" id="PF02687"/>
    </source>
</evidence>
<evidence type="ECO:0000313" key="9">
    <source>
        <dbReference type="EMBL" id="WUV51353.1"/>
    </source>
</evidence>
<reference evidence="9" key="1">
    <citation type="submission" date="2022-10" db="EMBL/GenBank/DDBJ databases">
        <title>The complete genomes of actinobacterial strains from the NBC collection.</title>
        <authorList>
            <person name="Joergensen T.S."/>
            <person name="Alvarez Arevalo M."/>
            <person name="Sterndorff E.B."/>
            <person name="Faurdal D."/>
            <person name="Vuksanovic O."/>
            <person name="Mourched A.-S."/>
            <person name="Charusanti P."/>
            <person name="Shaw S."/>
            <person name="Blin K."/>
            <person name="Weber T."/>
        </authorList>
    </citation>
    <scope>NUCLEOTIDE SEQUENCE</scope>
    <source>
        <strain evidence="9">NBC_01482</strain>
    </source>
</reference>
<feature type="domain" description="ABC3 transporter permease C-terminal" evidence="8">
    <location>
        <begin position="270"/>
        <end position="389"/>
    </location>
</feature>
<dbReference type="RefSeq" id="WP_329416172.1">
    <property type="nucleotide sequence ID" value="NZ_CP109441.1"/>
</dbReference>
<accession>A0ABZ1Z778</accession>
<feature type="transmembrane region" description="Helical" evidence="7">
    <location>
        <begin position="741"/>
        <end position="762"/>
    </location>
</feature>
<feature type="domain" description="ABC3 transporter permease C-terminal" evidence="8">
    <location>
        <begin position="657"/>
        <end position="765"/>
    </location>
</feature>
<evidence type="ECO:0000313" key="10">
    <source>
        <dbReference type="Proteomes" id="UP001432062"/>
    </source>
</evidence>
<evidence type="ECO:0000256" key="1">
    <source>
        <dbReference type="ARBA" id="ARBA00004651"/>
    </source>
</evidence>
<keyword evidence="3" id="KW-1003">Cell membrane</keyword>
<feature type="transmembrane region" description="Helical" evidence="7">
    <location>
        <begin position="706"/>
        <end position="729"/>
    </location>
</feature>
<dbReference type="PANTHER" id="PTHR30489:SF0">
    <property type="entry name" value="LIPOPROTEIN-RELEASING SYSTEM TRANSMEMBRANE PROTEIN LOLE"/>
    <property type="match status" value="1"/>
</dbReference>
<keyword evidence="6 7" id="KW-0472">Membrane</keyword>